<dbReference type="Proteomes" id="UP000887565">
    <property type="component" value="Unplaced"/>
</dbReference>
<proteinExistence type="predicted"/>
<dbReference type="GO" id="GO:0008135">
    <property type="term" value="F:translation factor activity, RNA binding"/>
    <property type="evidence" value="ECO:0007669"/>
    <property type="project" value="TreeGrafter"/>
</dbReference>
<dbReference type="GO" id="GO:0003730">
    <property type="term" value="F:mRNA 3'-UTR binding"/>
    <property type="evidence" value="ECO:0007669"/>
    <property type="project" value="InterPro"/>
</dbReference>
<dbReference type="InterPro" id="IPR034819">
    <property type="entry name" value="CPEB"/>
</dbReference>
<dbReference type="GO" id="GO:0045202">
    <property type="term" value="C:synapse"/>
    <property type="evidence" value="ECO:0007669"/>
    <property type="project" value="TreeGrafter"/>
</dbReference>
<dbReference type="GO" id="GO:0043005">
    <property type="term" value="C:neuron projection"/>
    <property type="evidence" value="ECO:0007669"/>
    <property type="project" value="TreeGrafter"/>
</dbReference>
<evidence type="ECO:0000313" key="2">
    <source>
        <dbReference type="WBParaSite" id="nRc.2.0.1.t00012-RA"/>
    </source>
</evidence>
<reference evidence="2" key="1">
    <citation type="submission" date="2022-11" db="UniProtKB">
        <authorList>
            <consortium name="WormBaseParasite"/>
        </authorList>
    </citation>
    <scope>IDENTIFICATION</scope>
</reference>
<dbReference type="WBParaSite" id="nRc.2.0.1.t00012-RA">
    <property type="protein sequence ID" value="nRc.2.0.1.t00012-RA"/>
    <property type="gene ID" value="nRc.2.0.1.g00012"/>
</dbReference>
<dbReference type="GO" id="GO:0005634">
    <property type="term" value="C:nucleus"/>
    <property type="evidence" value="ECO:0007669"/>
    <property type="project" value="TreeGrafter"/>
</dbReference>
<organism evidence="1 2">
    <name type="scientific">Romanomermis culicivorax</name>
    <name type="common">Nematode worm</name>
    <dbReference type="NCBI Taxonomy" id="13658"/>
    <lineage>
        <taxon>Eukaryota</taxon>
        <taxon>Metazoa</taxon>
        <taxon>Ecdysozoa</taxon>
        <taxon>Nematoda</taxon>
        <taxon>Enoplea</taxon>
        <taxon>Dorylaimia</taxon>
        <taxon>Mermithida</taxon>
        <taxon>Mermithoidea</taxon>
        <taxon>Mermithidae</taxon>
        <taxon>Romanomermis</taxon>
    </lineage>
</organism>
<name>A0A915HF53_ROMCU</name>
<dbReference type="InterPro" id="IPR012677">
    <property type="entry name" value="Nucleotide-bd_a/b_plait_sf"/>
</dbReference>
<dbReference type="OMA" id="QHHDIDK"/>
<dbReference type="AlphaFoldDB" id="A0A915HF53"/>
<dbReference type="GO" id="GO:0043022">
    <property type="term" value="F:ribosome binding"/>
    <property type="evidence" value="ECO:0007669"/>
    <property type="project" value="TreeGrafter"/>
</dbReference>
<dbReference type="GO" id="GO:2000766">
    <property type="term" value="P:negative regulation of cytoplasmic translation"/>
    <property type="evidence" value="ECO:0007669"/>
    <property type="project" value="TreeGrafter"/>
</dbReference>
<dbReference type="PANTHER" id="PTHR12566:SF12">
    <property type="entry name" value="TRANSLATIONAL REGULATOR ORB2"/>
    <property type="match status" value="1"/>
</dbReference>
<dbReference type="GO" id="GO:0000900">
    <property type="term" value="F:mRNA regulatory element binding translation repressor activity"/>
    <property type="evidence" value="ECO:0007669"/>
    <property type="project" value="TreeGrafter"/>
</dbReference>
<protein>
    <submittedName>
        <fullName evidence="2">Uncharacterized protein</fullName>
    </submittedName>
</protein>
<keyword evidence="1" id="KW-1185">Reference proteome</keyword>
<dbReference type="Gene3D" id="3.30.70.330">
    <property type="match status" value="1"/>
</dbReference>
<dbReference type="PANTHER" id="PTHR12566">
    <property type="entry name" value="CYTOPLASMIC POLYADENYLATION ELEMENT BINDING PROTEIN CPEB"/>
    <property type="match status" value="1"/>
</dbReference>
<dbReference type="GO" id="GO:0005737">
    <property type="term" value="C:cytoplasm"/>
    <property type="evidence" value="ECO:0007669"/>
    <property type="project" value="TreeGrafter"/>
</dbReference>
<accession>A0A915HF53</accession>
<evidence type="ECO:0000313" key="1">
    <source>
        <dbReference type="Proteomes" id="UP000887565"/>
    </source>
</evidence>
<sequence>MDLPYLKKIARSLLAKNLAKVYYTPKVWQTELATIMEKTYGGVCYAGIDTDPELKYPKGAGRVGFNNDKSYIAAISGRFVQLQIADIDKR</sequence>